<evidence type="ECO:0000313" key="1">
    <source>
        <dbReference type="EMBL" id="KAG0413177.1"/>
    </source>
</evidence>
<evidence type="ECO:0000313" key="2">
    <source>
        <dbReference type="Proteomes" id="UP000805193"/>
    </source>
</evidence>
<gene>
    <name evidence="1" type="ORF">HPB47_009675</name>
</gene>
<protein>
    <submittedName>
        <fullName evidence="1">Uncharacterized protein</fullName>
    </submittedName>
</protein>
<keyword evidence="2" id="KW-1185">Reference proteome</keyword>
<dbReference type="Proteomes" id="UP000805193">
    <property type="component" value="Unassembled WGS sequence"/>
</dbReference>
<dbReference type="EMBL" id="JABSTQ010011284">
    <property type="protein sequence ID" value="KAG0413177.1"/>
    <property type="molecule type" value="Genomic_DNA"/>
</dbReference>
<proteinExistence type="predicted"/>
<comment type="caution">
    <text evidence="1">The sequence shown here is derived from an EMBL/GenBank/DDBJ whole genome shotgun (WGS) entry which is preliminary data.</text>
</comment>
<organism evidence="1 2">
    <name type="scientific">Ixodes persulcatus</name>
    <name type="common">Taiga tick</name>
    <dbReference type="NCBI Taxonomy" id="34615"/>
    <lineage>
        <taxon>Eukaryota</taxon>
        <taxon>Metazoa</taxon>
        <taxon>Ecdysozoa</taxon>
        <taxon>Arthropoda</taxon>
        <taxon>Chelicerata</taxon>
        <taxon>Arachnida</taxon>
        <taxon>Acari</taxon>
        <taxon>Parasitiformes</taxon>
        <taxon>Ixodida</taxon>
        <taxon>Ixodoidea</taxon>
        <taxon>Ixodidae</taxon>
        <taxon>Ixodinae</taxon>
        <taxon>Ixodes</taxon>
    </lineage>
</organism>
<name>A0AC60P1I6_IXOPE</name>
<accession>A0AC60P1I6</accession>
<sequence length="98" mass="10566">MVPSFHCAFKHTIELVIAPGARFVAEERRVYGVGIDTASVDITEPNLPHRLLFARDVYVIENLHNLDKVPSVGAHAIVSVLKIDGASGSPARVVAILP</sequence>
<reference evidence="1 2" key="1">
    <citation type="journal article" date="2020" name="Cell">
        <title>Large-Scale Comparative Analyses of Tick Genomes Elucidate Their Genetic Diversity and Vector Capacities.</title>
        <authorList>
            <consortium name="Tick Genome and Microbiome Consortium (TIGMIC)"/>
            <person name="Jia N."/>
            <person name="Wang J."/>
            <person name="Shi W."/>
            <person name="Du L."/>
            <person name="Sun Y."/>
            <person name="Zhan W."/>
            <person name="Jiang J.F."/>
            <person name="Wang Q."/>
            <person name="Zhang B."/>
            <person name="Ji P."/>
            <person name="Bell-Sakyi L."/>
            <person name="Cui X.M."/>
            <person name="Yuan T.T."/>
            <person name="Jiang B.G."/>
            <person name="Yang W.F."/>
            <person name="Lam T.T."/>
            <person name="Chang Q.C."/>
            <person name="Ding S.J."/>
            <person name="Wang X.J."/>
            <person name="Zhu J.G."/>
            <person name="Ruan X.D."/>
            <person name="Zhao L."/>
            <person name="Wei J.T."/>
            <person name="Ye R.Z."/>
            <person name="Que T.C."/>
            <person name="Du C.H."/>
            <person name="Zhou Y.H."/>
            <person name="Cheng J.X."/>
            <person name="Dai P.F."/>
            <person name="Guo W.B."/>
            <person name="Han X.H."/>
            <person name="Huang E.J."/>
            <person name="Li L.F."/>
            <person name="Wei W."/>
            <person name="Gao Y.C."/>
            <person name="Liu J.Z."/>
            <person name="Shao H.Z."/>
            <person name="Wang X."/>
            <person name="Wang C.C."/>
            <person name="Yang T.C."/>
            <person name="Huo Q.B."/>
            <person name="Li W."/>
            <person name="Chen H.Y."/>
            <person name="Chen S.E."/>
            <person name="Zhou L.G."/>
            <person name="Ni X.B."/>
            <person name="Tian J.H."/>
            <person name="Sheng Y."/>
            <person name="Liu T."/>
            <person name="Pan Y.S."/>
            <person name="Xia L.Y."/>
            <person name="Li J."/>
            <person name="Zhao F."/>
            <person name="Cao W.C."/>
        </authorList>
    </citation>
    <scope>NUCLEOTIDE SEQUENCE [LARGE SCALE GENOMIC DNA]</scope>
    <source>
        <strain evidence="1">Iper-2018</strain>
    </source>
</reference>